<gene>
    <name evidence="1" type="ORF">CSKR_103244</name>
</gene>
<proteinExistence type="predicted"/>
<organism evidence="1 2">
    <name type="scientific">Clonorchis sinensis</name>
    <name type="common">Chinese liver fluke</name>
    <dbReference type="NCBI Taxonomy" id="79923"/>
    <lineage>
        <taxon>Eukaryota</taxon>
        <taxon>Metazoa</taxon>
        <taxon>Spiralia</taxon>
        <taxon>Lophotrochozoa</taxon>
        <taxon>Platyhelminthes</taxon>
        <taxon>Trematoda</taxon>
        <taxon>Digenea</taxon>
        <taxon>Opisthorchiida</taxon>
        <taxon>Opisthorchiata</taxon>
        <taxon>Opisthorchiidae</taxon>
        <taxon>Clonorchis</taxon>
    </lineage>
</organism>
<evidence type="ECO:0000313" key="1">
    <source>
        <dbReference type="EMBL" id="KAG5441319.1"/>
    </source>
</evidence>
<dbReference type="EMBL" id="NIRI02000077">
    <property type="protein sequence ID" value="KAG5441319.1"/>
    <property type="molecule type" value="Genomic_DNA"/>
</dbReference>
<protein>
    <submittedName>
        <fullName evidence="1">Uncharacterized protein</fullName>
    </submittedName>
</protein>
<comment type="caution">
    <text evidence="1">The sequence shown here is derived from an EMBL/GenBank/DDBJ whole genome shotgun (WGS) entry which is preliminary data.</text>
</comment>
<reference evidence="1 2" key="2">
    <citation type="journal article" date="2021" name="Genomics">
        <title>High-quality reference genome for Clonorchis sinensis.</title>
        <authorList>
            <person name="Young N.D."/>
            <person name="Stroehlein A.J."/>
            <person name="Kinkar L."/>
            <person name="Wang T."/>
            <person name="Sohn W.M."/>
            <person name="Chang B.C.H."/>
            <person name="Kaur P."/>
            <person name="Weisz D."/>
            <person name="Dudchenko O."/>
            <person name="Aiden E.L."/>
            <person name="Korhonen P.K."/>
            <person name="Gasser R.B."/>
        </authorList>
    </citation>
    <scope>NUCLEOTIDE SEQUENCE [LARGE SCALE GENOMIC DNA]</scope>
    <source>
        <strain evidence="1">Cs-k2</strain>
    </source>
</reference>
<dbReference type="Proteomes" id="UP000286415">
    <property type="component" value="Unassembled WGS sequence"/>
</dbReference>
<dbReference type="AlphaFoldDB" id="A0A419PDE5"/>
<dbReference type="InParanoid" id="A0A419PDE5"/>
<accession>A0A419PDE5</accession>
<evidence type="ECO:0000313" key="2">
    <source>
        <dbReference type="Proteomes" id="UP000286415"/>
    </source>
</evidence>
<reference evidence="1 2" key="1">
    <citation type="journal article" date="2018" name="Biotechnol. Adv.">
        <title>Improved genomic resources and new bioinformatic workflow for the carcinogenic parasite Clonorchis sinensis: Biotechnological implications.</title>
        <authorList>
            <person name="Wang D."/>
            <person name="Korhonen P.K."/>
            <person name="Gasser R.B."/>
            <person name="Young N.D."/>
        </authorList>
    </citation>
    <scope>NUCLEOTIDE SEQUENCE [LARGE SCALE GENOMIC DNA]</scope>
    <source>
        <strain evidence="1">Cs-k2</strain>
    </source>
</reference>
<name>A0A419PDE5_CLOSI</name>
<sequence>MDVVFKGSILCLETSQTRDSAGFHLIVNSLVPVDFTYTSGTSVVEDLKMSRILRPSLYMRPLKSNEMPFWCHKWRKLAEAISAFEVCAFALSVTLLSELMQLPLCILLHDFAICGRKAHAEGLDDFGQLFQQRLRLLLSLKSDDNVVRKILVSKVPAQTYLNTGIPETLQYLLYCLISNESEQKHGEWIPVSDITHCRKVLENS</sequence>
<keyword evidence="2" id="KW-1185">Reference proteome</keyword>